<protein>
    <submittedName>
        <fullName evidence="3">Uncharacterized protein</fullName>
    </submittedName>
</protein>
<reference evidence="4" key="1">
    <citation type="submission" date="2017-09" db="EMBL/GenBank/DDBJ databases">
        <title>Metaegenomics of thermophilic ammonia-oxidizing enrichment culture.</title>
        <authorList>
            <person name="Kato S."/>
            <person name="Suzuki K."/>
        </authorList>
    </citation>
    <scope>NUCLEOTIDE SEQUENCE [LARGE SCALE GENOMIC DNA]</scope>
</reference>
<proteinExistence type="predicted"/>
<organism evidence="3 4">
    <name type="scientific">Candidatus Fervidibacter japonicus</name>
    <dbReference type="NCBI Taxonomy" id="2035412"/>
    <lineage>
        <taxon>Bacteria</taxon>
        <taxon>Candidatus Fervidibacterota</taxon>
        <taxon>Candidatus Fervidibacter</taxon>
    </lineage>
</organism>
<gene>
    <name evidence="3" type="ORF">HRbin17_00048</name>
</gene>
<evidence type="ECO:0000313" key="3">
    <source>
        <dbReference type="EMBL" id="GBC97561.1"/>
    </source>
</evidence>
<evidence type="ECO:0000256" key="2">
    <source>
        <dbReference type="SAM" id="Phobius"/>
    </source>
</evidence>
<name>A0A2H5X8Q7_9BACT</name>
<keyword evidence="2" id="KW-1133">Transmembrane helix</keyword>
<feature type="transmembrane region" description="Helical" evidence="2">
    <location>
        <begin position="6"/>
        <end position="26"/>
    </location>
</feature>
<accession>A0A2H5X8Q7</accession>
<evidence type="ECO:0000313" key="4">
    <source>
        <dbReference type="Proteomes" id="UP000236173"/>
    </source>
</evidence>
<sequence length="69" mass="7271">MKQQVPTWVAIVIIMAVLVIAGMIVWRKAGEKPIVGFPETGVSQQRPKPGGPTGGAPTPSPAPSQPEQR</sequence>
<keyword evidence="2" id="KW-0472">Membrane</keyword>
<dbReference type="EMBL" id="BEHT01000001">
    <property type="protein sequence ID" value="GBC97561.1"/>
    <property type="molecule type" value="Genomic_DNA"/>
</dbReference>
<dbReference type="AlphaFoldDB" id="A0A2H5X8Q7"/>
<feature type="region of interest" description="Disordered" evidence="1">
    <location>
        <begin position="35"/>
        <end position="69"/>
    </location>
</feature>
<keyword evidence="2" id="KW-0812">Transmembrane</keyword>
<comment type="caution">
    <text evidence="3">The sequence shown here is derived from an EMBL/GenBank/DDBJ whole genome shotgun (WGS) entry which is preliminary data.</text>
</comment>
<dbReference type="Proteomes" id="UP000236173">
    <property type="component" value="Unassembled WGS sequence"/>
</dbReference>
<evidence type="ECO:0000256" key="1">
    <source>
        <dbReference type="SAM" id="MobiDB-lite"/>
    </source>
</evidence>
<feature type="compositionally biased region" description="Pro residues" evidence="1">
    <location>
        <begin position="58"/>
        <end position="69"/>
    </location>
</feature>